<feature type="transmembrane region" description="Helical" evidence="8">
    <location>
        <begin position="647"/>
        <end position="667"/>
    </location>
</feature>
<evidence type="ECO:0000256" key="6">
    <source>
        <dbReference type="ARBA" id="ARBA00023136"/>
    </source>
</evidence>
<dbReference type="PROSITE" id="PS50156">
    <property type="entry name" value="SSD"/>
    <property type="match status" value="1"/>
</dbReference>
<dbReference type="RefSeq" id="WP_276108643.1">
    <property type="nucleotide sequence ID" value="NZ_JARJBB010000004.1"/>
</dbReference>
<comment type="subcellular location">
    <subcellularLocation>
        <location evidence="1">Cell membrane</location>
        <topology evidence="1">Multi-pass membrane protein</topology>
    </subcellularLocation>
</comment>
<keyword evidence="5 8" id="KW-1133">Transmembrane helix</keyword>
<keyword evidence="9" id="KW-0732">Signal</keyword>
<feature type="transmembrane region" description="Helical" evidence="8">
    <location>
        <begin position="456"/>
        <end position="474"/>
    </location>
</feature>
<feature type="transmembrane region" description="Helical" evidence="8">
    <location>
        <begin position="106"/>
        <end position="124"/>
    </location>
</feature>
<dbReference type="Proteomes" id="UP001221150">
    <property type="component" value="Unassembled WGS sequence"/>
</dbReference>
<feature type="transmembrane region" description="Helical" evidence="8">
    <location>
        <begin position="319"/>
        <end position="337"/>
    </location>
</feature>
<dbReference type="Pfam" id="PF03176">
    <property type="entry name" value="MMPL"/>
    <property type="match status" value="2"/>
</dbReference>
<evidence type="ECO:0000259" key="10">
    <source>
        <dbReference type="PROSITE" id="PS50156"/>
    </source>
</evidence>
<feature type="signal peptide" evidence="9">
    <location>
        <begin position="1"/>
        <end position="22"/>
    </location>
</feature>
<dbReference type="PANTHER" id="PTHR33406">
    <property type="entry name" value="MEMBRANE PROTEIN MJ1562-RELATED"/>
    <property type="match status" value="1"/>
</dbReference>
<feature type="compositionally biased region" description="Low complexity" evidence="7">
    <location>
        <begin position="806"/>
        <end position="826"/>
    </location>
</feature>
<keyword evidence="3" id="KW-1003">Cell membrane</keyword>
<comment type="caution">
    <text evidence="11">The sequence shown here is derived from an EMBL/GenBank/DDBJ whole genome shotgun (WGS) entry which is preliminary data.</text>
</comment>
<reference evidence="11 12" key="1">
    <citation type="submission" date="2023-03" db="EMBL/GenBank/DDBJ databases">
        <title>Draft genome sequence of Streptomyces sp. K1PA1 isolated from peat swamp forest in Thailand.</title>
        <authorList>
            <person name="Klaysubun C."/>
            <person name="Duangmal K."/>
        </authorList>
    </citation>
    <scope>NUCLEOTIDE SEQUENCE [LARGE SCALE GENOMIC DNA]</scope>
    <source>
        <strain evidence="11 12">K1PA1</strain>
    </source>
</reference>
<evidence type="ECO:0000256" key="4">
    <source>
        <dbReference type="ARBA" id="ARBA00022692"/>
    </source>
</evidence>
<feature type="transmembrane region" description="Helical" evidence="8">
    <location>
        <begin position="293"/>
        <end position="313"/>
    </location>
</feature>
<dbReference type="InterPro" id="IPR000731">
    <property type="entry name" value="SSD"/>
</dbReference>
<evidence type="ECO:0000256" key="1">
    <source>
        <dbReference type="ARBA" id="ARBA00004651"/>
    </source>
</evidence>
<feature type="transmembrane region" description="Helical" evidence="8">
    <location>
        <begin position="728"/>
        <end position="750"/>
    </location>
</feature>
<dbReference type="Gene3D" id="1.20.1640.10">
    <property type="entry name" value="Multidrug efflux transporter AcrB transmembrane domain"/>
    <property type="match status" value="2"/>
</dbReference>
<evidence type="ECO:0000256" key="3">
    <source>
        <dbReference type="ARBA" id="ARBA00022475"/>
    </source>
</evidence>
<protein>
    <submittedName>
        <fullName evidence="11">MMPL family transporter</fullName>
    </submittedName>
</protein>
<evidence type="ECO:0000256" key="7">
    <source>
        <dbReference type="SAM" id="MobiDB-lite"/>
    </source>
</evidence>
<name>A0ABT6A385_9ACTN</name>
<feature type="transmembrane region" description="Helical" evidence="8">
    <location>
        <begin position="370"/>
        <end position="395"/>
    </location>
</feature>
<dbReference type="EMBL" id="JARJBB010000004">
    <property type="protein sequence ID" value="MDF3299099.1"/>
    <property type="molecule type" value="Genomic_DNA"/>
</dbReference>
<feature type="compositionally biased region" description="Gly residues" evidence="7">
    <location>
        <begin position="837"/>
        <end position="854"/>
    </location>
</feature>
<dbReference type="InterPro" id="IPR004869">
    <property type="entry name" value="MMPL_dom"/>
</dbReference>
<dbReference type="SUPFAM" id="SSF82866">
    <property type="entry name" value="Multidrug efflux transporter AcrB transmembrane domain"/>
    <property type="match status" value="2"/>
</dbReference>
<feature type="transmembrane region" description="Helical" evidence="8">
    <location>
        <begin position="47"/>
        <end position="69"/>
    </location>
</feature>
<dbReference type="PANTHER" id="PTHR33406:SF11">
    <property type="entry name" value="MEMBRANE PROTEIN SCO6666-RELATED"/>
    <property type="match status" value="1"/>
</dbReference>
<feature type="transmembrane region" description="Helical" evidence="8">
    <location>
        <begin position="401"/>
        <end position="421"/>
    </location>
</feature>
<sequence length="890" mass="90291">MPAAVVGLLLPFLLAGRASATAGGGSAGAVARTTASGTASGTGSGGTQFLVLALAAAVALVTTVTWFLVRTRRRTREEPPRPGARAGRPGRLHRLGRWCARRPRRVLCTWLLVLLAAAAANHTWGGTYDDDFSLPGTSVQQGADLLDAHGSAQVRGTAAQVVLHTDHGTLKAHRDAVEDAVAHLGRLPHVTAAGDPFATPGAVSADGATAVVPVHFTENPQRFDPSYLDGVDKAVRELRADGVTAEYGGPLGQLARPKAADRASEAIGLATAVLVLLLGFGSVVAAGLPLLTAVLGLVCGLSLLGLLAAAFTFGTAAPTLATMMGLGVGIDYALFLVTRHRRLLRDTGGCAPADPAEAAGRAVATSGRAVVVAAVTVALALAGLYASGVGFIGALGVGAGLTVLVAAVAALTLTPALLGLAGRRIDRWRVRPPVDEPDGTGDTWHRWAATVRRRPWLFLVTGVLILGVLAVPAASLRLGHVDNGADPSSYTDRRAYDLITDGFGAGTNGQFTVVADLGPGQDAAGARRVAASLHDALAATPGVAAVSPPVTTPDGALAVTTVTPRSGPQERATSDLLHRLEDDTLPGTLAASGAHGYVTGTTAAQLTFRDVVADRLPVIVAVVVAAAFLLLLTVFRSPVVALKAAVLNLLSIGAAYGVVVAVFQWGWGGSLLGVGKTVPVESYVPMMMFAIVFGLSMDYEVFLLSRIREAWLRGGDNGRSVAEGLAGTARVITCAALIMTSVFLAFLLSTNVVVKMLALGLGVSVVVDATVVRLILVPSTMYLLGRANWWLPGWLDRVLPHLDPEGPSAAPAPAAGDVRAPAPADGTADDGRVAAGMPGGGQGVHGTPGGGSGAMGTPPEGPGPDGAAAGEPGARGGGWSGAPVRPGGEE</sequence>
<feature type="transmembrane region" description="Helical" evidence="8">
    <location>
        <begin position="756"/>
        <end position="776"/>
    </location>
</feature>
<feature type="domain" description="SSD" evidence="10">
    <location>
        <begin position="290"/>
        <end position="420"/>
    </location>
</feature>
<keyword evidence="6 8" id="KW-0472">Membrane</keyword>
<comment type="similarity">
    <text evidence="2">Belongs to the resistance-nodulation-cell division (RND) (TC 2.A.6) family. MmpL subfamily.</text>
</comment>
<feature type="transmembrane region" description="Helical" evidence="8">
    <location>
        <begin position="616"/>
        <end position="635"/>
    </location>
</feature>
<evidence type="ECO:0000313" key="11">
    <source>
        <dbReference type="EMBL" id="MDF3299099.1"/>
    </source>
</evidence>
<dbReference type="InterPro" id="IPR050545">
    <property type="entry name" value="Mycobact_MmpL"/>
</dbReference>
<keyword evidence="12" id="KW-1185">Reference proteome</keyword>
<evidence type="ECO:0000256" key="9">
    <source>
        <dbReference type="SAM" id="SignalP"/>
    </source>
</evidence>
<gene>
    <name evidence="11" type="ORF">P3H78_10715</name>
</gene>
<evidence type="ECO:0000256" key="5">
    <source>
        <dbReference type="ARBA" id="ARBA00022989"/>
    </source>
</evidence>
<evidence type="ECO:0000256" key="2">
    <source>
        <dbReference type="ARBA" id="ARBA00010157"/>
    </source>
</evidence>
<feature type="region of interest" description="Disordered" evidence="7">
    <location>
        <begin position="806"/>
        <end position="890"/>
    </location>
</feature>
<proteinExistence type="inferred from homology"/>
<feature type="chain" id="PRO_5045682909" evidence="9">
    <location>
        <begin position="23"/>
        <end position="890"/>
    </location>
</feature>
<feature type="transmembrane region" description="Helical" evidence="8">
    <location>
        <begin position="266"/>
        <end position="286"/>
    </location>
</feature>
<evidence type="ECO:0000256" key="8">
    <source>
        <dbReference type="SAM" id="Phobius"/>
    </source>
</evidence>
<keyword evidence="4 8" id="KW-0812">Transmembrane</keyword>
<accession>A0ABT6A385</accession>
<evidence type="ECO:0000313" key="12">
    <source>
        <dbReference type="Proteomes" id="UP001221150"/>
    </source>
</evidence>
<organism evidence="11 12">
    <name type="scientific">Streptomyces tropicalis</name>
    <dbReference type="NCBI Taxonomy" id="3034234"/>
    <lineage>
        <taxon>Bacteria</taxon>
        <taxon>Bacillati</taxon>
        <taxon>Actinomycetota</taxon>
        <taxon>Actinomycetes</taxon>
        <taxon>Kitasatosporales</taxon>
        <taxon>Streptomycetaceae</taxon>
        <taxon>Streptomyces</taxon>
    </lineage>
</organism>
<feature type="transmembrane region" description="Helical" evidence="8">
    <location>
        <begin position="687"/>
        <end position="707"/>
    </location>
</feature>